<keyword evidence="3 4" id="KW-0456">Lyase</keyword>
<dbReference type="NCBIfam" id="TIGR00011">
    <property type="entry name" value="YbaK_EbsC"/>
    <property type="match status" value="1"/>
</dbReference>
<gene>
    <name evidence="6" type="ORF">HMPREF9238_00969</name>
</gene>
<dbReference type="Gene3D" id="3.90.960.10">
    <property type="entry name" value="YbaK/aminoacyl-tRNA synthetase-associated domain"/>
    <property type="match status" value="1"/>
</dbReference>
<dbReference type="SUPFAM" id="SSF55826">
    <property type="entry name" value="YbaK/ProRS associated domain"/>
    <property type="match status" value="1"/>
</dbReference>
<dbReference type="GO" id="GO:0006412">
    <property type="term" value="P:translation"/>
    <property type="evidence" value="ECO:0007669"/>
    <property type="project" value="UniProtKB-KW"/>
</dbReference>
<sequence>MVDQSVSTPAVAYLMEVGVPFLQLTYEHSSEFDHGFGVEAAQKLGFDPAEVFKTLLVDTDGEIVCVVVPVDHRMSLKKVARAAGAKKAQMLPPEVAQRRTGYVVGGISPFGQKQQAPVIIDQSCLNQDSIVVSGGRRGFSLRLDVLDFVEAAKALVEDVIAAS</sequence>
<organism evidence="6 7">
    <name type="scientific">Gleimia europaea ACS-120-V-Col10b</name>
    <dbReference type="NCBI Taxonomy" id="883069"/>
    <lineage>
        <taxon>Bacteria</taxon>
        <taxon>Bacillati</taxon>
        <taxon>Actinomycetota</taxon>
        <taxon>Actinomycetes</taxon>
        <taxon>Actinomycetales</taxon>
        <taxon>Actinomycetaceae</taxon>
        <taxon>Gleimia</taxon>
    </lineage>
</organism>
<dbReference type="InterPro" id="IPR036754">
    <property type="entry name" value="YbaK/aa-tRNA-synt-asso_dom_sf"/>
</dbReference>
<dbReference type="AlphaFoldDB" id="A0A9W5VWS2"/>
<dbReference type="Pfam" id="PF04073">
    <property type="entry name" value="tRNA_edit"/>
    <property type="match status" value="1"/>
</dbReference>
<reference evidence="6 7" key="1">
    <citation type="submission" date="2013-05" db="EMBL/GenBank/DDBJ databases">
        <title>The Genome Sequence of Actinomyces europaeus ACS-120-V-COL10B.</title>
        <authorList>
            <consortium name="The Broad Institute Genomics Platform"/>
            <person name="Earl A."/>
            <person name="Ward D."/>
            <person name="Feldgarden M."/>
            <person name="Gevers D."/>
            <person name="Saerens B."/>
            <person name="Vaneechoutte M."/>
            <person name="Walker B."/>
            <person name="Young S."/>
            <person name="Zeng Q."/>
            <person name="Gargeya S."/>
            <person name="Fitzgerald M."/>
            <person name="Haas B."/>
            <person name="Abouelleil A."/>
            <person name="Allen A.W."/>
            <person name="Alvarado L."/>
            <person name="Arachchi H.M."/>
            <person name="Berlin A.M."/>
            <person name="Chapman S.B."/>
            <person name="Gainer-Dewar J."/>
            <person name="Goldberg J."/>
            <person name="Griggs A."/>
            <person name="Gujja S."/>
            <person name="Hansen M."/>
            <person name="Howarth C."/>
            <person name="Imamovic A."/>
            <person name="Ireland A."/>
            <person name="Larimer J."/>
            <person name="McCowan C."/>
            <person name="Murphy C."/>
            <person name="Pearson M."/>
            <person name="Poon T.W."/>
            <person name="Priest M."/>
            <person name="Roberts A."/>
            <person name="Saif S."/>
            <person name="Shea T."/>
            <person name="Sisk P."/>
            <person name="Sykes S."/>
            <person name="Wortman J."/>
            <person name="Nusbaum C."/>
            <person name="Birren B."/>
        </authorList>
    </citation>
    <scope>NUCLEOTIDE SEQUENCE [LARGE SCALE GENOMIC DNA]</scope>
    <source>
        <strain evidence="6 7">ACS-120-V-Col10b</strain>
    </source>
</reference>
<dbReference type="GO" id="GO:0002161">
    <property type="term" value="F:aminoacyl-tRNA deacylase activity"/>
    <property type="evidence" value="ECO:0007669"/>
    <property type="project" value="InterPro"/>
</dbReference>
<comment type="similarity">
    <text evidence="1 4">Belongs to the prolyl-tRNA editing family. YbaK/EbsC subfamily.</text>
</comment>
<evidence type="ECO:0000256" key="4">
    <source>
        <dbReference type="PIRNR" id="PIRNR006181"/>
    </source>
</evidence>
<comment type="caution">
    <text evidence="6">The sequence shown here is derived from an EMBL/GenBank/DDBJ whole genome shotgun (WGS) entry which is preliminary data.</text>
</comment>
<dbReference type="PANTHER" id="PTHR30411">
    <property type="entry name" value="CYTOPLASMIC PROTEIN"/>
    <property type="match status" value="1"/>
</dbReference>
<dbReference type="PANTHER" id="PTHR30411:SF0">
    <property type="entry name" value="CYS-TRNA(PRO)_CYS-TRNA(CYS) DEACYLASE YBAK"/>
    <property type="match status" value="1"/>
</dbReference>
<dbReference type="InterPro" id="IPR007214">
    <property type="entry name" value="YbaK/aa-tRNA-synth-assoc-dom"/>
</dbReference>
<evidence type="ECO:0000256" key="1">
    <source>
        <dbReference type="ARBA" id="ARBA00009798"/>
    </source>
</evidence>
<dbReference type="GO" id="GO:0016829">
    <property type="term" value="F:lyase activity"/>
    <property type="evidence" value="ECO:0007669"/>
    <property type="project" value="UniProtKB-KW"/>
</dbReference>
<keyword evidence="2 4" id="KW-0648">Protein biosynthesis</keyword>
<dbReference type="EMBL" id="AGWN01000001">
    <property type="protein sequence ID" value="EPD31203.1"/>
    <property type="molecule type" value="Genomic_DNA"/>
</dbReference>
<protein>
    <recommendedName>
        <fullName evidence="4">Cys-tRNA(Pro)/Cys-tRNA(Cys) deacylase</fullName>
        <ecNumber evidence="4">4.2.-.-</ecNumber>
    </recommendedName>
</protein>
<evidence type="ECO:0000313" key="6">
    <source>
        <dbReference type="EMBL" id="EPD31203.1"/>
    </source>
</evidence>
<dbReference type="InterPro" id="IPR004369">
    <property type="entry name" value="Prolyl-tRNA_editing_YbaK/EbsC"/>
</dbReference>
<accession>A0A9W5VWS2</accession>
<feature type="domain" description="YbaK/aminoacyl-tRNA synthetase-associated" evidence="5">
    <location>
        <begin position="39"/>
        <end position="149"/>
    </location>
</feature>
<proteinExistence type="inferred from homology"/>
<dbReference type="EC" id="4.2.-.-" evidence="4"/>
<keyword evidence="7" id="KW-1185">Reference proteome</keyword>
<evidence type="ECO:0000256" key="2">
    <source>
        <dbReference type="ARBA" id="ARBA00022917"/>
    </source>
</evidence>
<dbReference type="Proteomes" id="UP000014387">
    <property type="component" value="Unassembled WGS sequence"/>
</dbReference>
<dbReference type="PIRSF" id="PIRSF006181">
    <property type="entry name" value="EbsC_YbaK"/>
    <property type="match status" value="1"/>
</dbReference>
<evidence type="ECO:0000313" key="7">
    <source>
        <dbReference type="Proteomes" id="UP000014387"/>
    </source>
</evidence>
<dbReference type="CDD" id="cd00002">
    <property type="entry name" value="YbaK_deacylase"/>
    <property type="match status" value="1"/>
</dbReference>
<evidence type="ECO:0000259" key="5">
    <source>
        <dbReference type="Pfam" id="PF04073"/>
    </source>
</evidence>
<name>A0A9W5VWS2_9ACTO</name>
<evidence type="ECO:0000256" key="3">
    <source>
        <dbReference type="ARBA" id="ARBA00023239"/>
    </source>
</evidence>